<dbReference type="RefSeq" id="WP_058240588.1">
    <property type="nucleotide sequence ID" value="NZ_FOMU01000002.1"/>
</dbReference>
<reference evidence="1 2" key="1">
    <citation type="submission" date="2015-09" db="EMBL/GenBank/DDBJ databases">
        <authorList>
            <consortium name="Swine Surveillance"/>
        </authorList>
    </citation>
    <scope>NUCLEOTIDE SEQUENCE [LARGE SCALE GENOMIC DNA]</scope>
    <source>
        <strain evidence="1 2">CECT 7688</strain>
    </source>
</reference>
<dbReference type="AlphaFoldDB" id="A0A0P1ESL9"/>
<evidence type="ECO:0000313" key="1">
    <source>
        <dbReference type="EMBL" id="CUH53432.1"/>
    </source>
</evidence>
<evidence type="ECO:0000313" key="2">
    <source>
        <dbReference type="Proteomes" id="UP000054823"/>
    </source>
</evidence>
<accession>A0A0P1ESL9</accession>
<dbReference type="EMBL" id="CYPW01000027">
    <property type="protein sequence ID" value="CUH53432.1"/>
    <property type="molecule type" value="Genomic_DNA"/>
</dbReference>
<protein>
    <submittedName>
        <fullName evidence="1">Uncharacterized protein</fullName>
    </submittedName>
</protein>
<dbReference type="Proteomes" id="UP000054823">
    <property type="component" value="Unassembled WGS sequence"/>
</dbReference>
<name>A0A0P1ESL9_9RHOB</name>
<dbReference type="STRING" id="321267.SHM7688_02886"/>
<gene>
    <name evidence="1" type="ORF">SHM7688_02886</name>
</gene>
<keyword evidence="2" id="KW-1185">Reference proteome</keyword>
<proteinExistence type="predicted"/>
<dbReference type="OrthoDB" id="5997643at2"/>
<organism evidence="1 2">
    <name type="scientific">Shimia marina</name>
    <dbReference type="NCBI Taxonomy" id="321267"/>
    <lineage>
        <taxon>Bacteria</taxon>
        <taxon>Pseudomonadati</taxon>
        <taxon>Pseudomonadota</taxon>
        <taxon>Alphaproteobacteria</taxon>
        <taxon>Rhodobacterales</taxon>
        <taxon>Roseobacteraceae</taxon>
    </lineage>
</organism>
<sequence>MKFPVSKIEPVQAKLEMGALDKPALEVSFKRFEIPMQNSAGAHALLFDAPLSANFISLPCVDLGVLQTQSFGYPVNPAEGYIDASVYFEDVHNPVDITNLEFGPLVDGRLKLTVVSRWLMSYEGTAFDDFDLVFSVSLGD</sequence>